<feature type="non-terminal residue" evidence="1">
    <location>
        <position position="62"/>
    </location>
</feature>
<evidence type="ECO:0000313" key="1">
    <source>
        <dbReference type="EMBL" id="CAG8497716.1"/>
    </source>
</evidence>
<dbReference type="EMBL" id="CAJVPU010002249">
    <property type="protein sequence ID" value="CAG8497716.1"/>
    <property type="molecule type" value="Genomic_DNA"/>
</dbReference>
<accession>A0ACA9KZH9</accession>
<evidence type="ECO:0000313" key="2">
    <source>
        <dbReference type="Proteomes" id="UP000789702"/>
    </source>
</evidence>
<proteinExistence type="predicted"/>
<comment type="caution">
    <text evidence="1">The sequence shown here is derived from an EMBL/GenBank/DDBJ whole genome shotgun (WGS) entry which is preliminary data.</text>
</comment>
<dbReference type="Proteomes" id="UP000789702">
    <property type="component" value="Unassembled WGS sequence"/>
</dbReference>
<name>A0ACA9KZH9_9GLOM</name>
<sequence length="62" mass="7206">EKTPSSNLEEVFQILDSPHSQVSLAKIWLHINSIYEIWCRYTAAKWREADIPLASFTSITRN</sequence>
<feature type="non-terminal residue" evidence="1">
    <location>
        <position position="1"/>
    </location>
</feature>
<keyword evidence="2" id="KW-1185">Reference proteome</keyword>
<gene>
    <name evidence="1" type="ORF">DHETER_LOCUS2862</name>
</gene>
<organism evidence="1 2">
    <name type="scientific">Dentiscutata heterogama</name>
    <dbReference type="NCBI Taxonomy" id="1316150"/>
    <lineage>
        <taxon>Eukaryota</taxon>
        <taxon>Fungi</taxon>
        <taxon>Fungi incertae sedis</taxon>
        <taxon>Mucoromycota</taxon>
        <taxon>Glomeromycotina</taxon>
        <taxon>Glomeromycetes</taxon>
        <taxon>Diversisporales</taxon>
        <taxon>Gigasporaceae</taxon>
        <taxon>Dentiscutata</taxon>
    </lineage>
</organism>
<protein>
    <submittedName>
        <fullName evidence="1">13150_t:CDS:1</fullName>
    </submittedName>
</protein>
<reference evidence="1" key="1">
    <citation type="submission" date="2021-06" db="EMBL/GenBank/DDBJ databases">
        <authorList>
            <person name="Kallberg Y."/>
            <person name="Tangrot J."/>
            <person name="Rosling A."/>
        </authorList>
    </citation>
    <scope>NUCLEOTIDE SEQUENCE</scope>
    <source>
        <strain evidence="1">IL203A</strain>
    </source>
</reference>